<gene>
    <name evidence="3" type="ORF">SAMN05892877_108194</name>
</gene>
<name>A0A285UHZ7_9HYPH</name>
<evidence type="ECO:0000313" key="3">
    <source>
        <dbReference type="EMBL" id="SOC41317.1"/>
    </source>
</evidence>
<keyword evidence="4" id="KW-1185">Reference proteome</keyword>
<sequence>MQPLTQWIDMKPSKPDRHRGTFLAIPLAVALLSLSSPTFAQQAGAFAGGENAYPFTDLPGVKSQEDKAAAEAANEVVCTRSYDDTDGRRWGEFNHPVYTCTQNGRSFSSRNPPLSRERELRGLPW</sequence>
<feature type="compositionally biased region" description="Polar residues" evidence="1">
    <location>
        <begin position="101"/>
        <end position="112"/>
    </location>
</feature>
<organism evidence="3 4">
    <name type="scientific">Rhizobium subbaraonis</name>
    <dbReference type="NCBI Taxonomy" id="908946"/>
    <lineage>
        <taxon>Bacteria</taxon>
        <taxon>Pseudomonadati</taxon>
        <taxon>Pseudomonadota</taxon>
        <taxon>Alphaproteobacteria</taxon>
        <taxon>Hyphomicrobiales</taxon>
        <taxon>Rhizobiaceae</taxon>
        <taxon>Rhizobium/Agrobacterium group</taxon>
        <taxon>Rhizobium</taxon>
    </lineage>
</organism>
<feature type="chain" id="PRO_5012222346" evidence="2">
    <location>
        <begin position="41"/>
        <end position="125"/>
    </location>
</feature>
<accession>A0A285UHZ7</accession>
<feature type="compositionally biased region" description="Basic and acidic residues" evidence="1">
    <location>
        <begin position="115"/>
        <end position="125"/>
    </location>
</feature>
<proteinExistence type="predicted"/>
<protein>
    <submittedName>
        <fullName evidence="3">Uncharacterized protein</fullName>
    </submittedName>
</protein>
<feature type="signal peptide" evidence="2">
    <location>
        <begin position="1"/>
        <end position="40"/>
    </location>
</feature>
<evidence type="ECO:0000256" key="2">
    <source>
        <dbReference type="SAM" id="SignalP"/>
    </source>
</evidence>
<dbReference type="EMBL" id="OBQD01000008">
    <property type="protein sequence ID" value="SOC41317.1"/>
    <property type="molecule type" value="Genomic_DNA"/>
</dbReference>
<dbReference type="AlphaFoldDB" id="A0A285UHZ7"/>
<keyword evidence="2" id="KW-0732">Signal</keyword>
<dbReference type="Proteomes" id="UP000219167">
    <property type="component" value="Unassembled WGS sequence"/>
</dbReference>
<evidence type="ECO:0000256" key="1">
    <source>
        <dbReference type="SAM" id="MobiDB-lite"/>
    </source>
</evidence>
<reference evidence="3 4" key="1">
    <citation type="submission" date="2017-08" db="EMBL/GenBank/DDBJ databases">
        <authorList>
            <person name="de Groot N.N."/>
        </authorList>
    </citation>
    <scope>NUCLEOTIDE SEQUENCE [LARGE SCALE GENOMIC DNA]</scope>
    <source>
        <strain evidence="3 4">JC85</strain>
    </source>
</reference>
<feature type="region of interest" description="Disordered" evidence="1">
    <location>
        <begin position="101"/>
        <end position="125"/>
    </location>
</feature>
<evidence type="ECO:0000313" key="4">
    <source>
        <dbReference type="Proteomes" id="UP000219167"/>
    </source>
</evidence>